<keyword evidence="4" id="KW-1185">Reference proteome</keyword>
<protein>
    <submittedName>
        <fullName evidence="3">Uncharacterized protein</fullName>
    </submittedName>
</protein>
<evidence type="ECO:0000313" key="3">
    <source>
        <dbReference type="EMBL" id="KAF2108024.1"/>
    </source>
</evidence>
<evidence type="ECO:0000313" key="4">
    <source>
        <dbReference type="Proteomes" id="UP000799770"/>
    </source>
</evidence>
<feature type="region of interest" description="Disordered" evidence="2">
    <location>
        <begin position="450"/>
        <end position="470"/>
    </location>
</feature>
<feature type="compositionally biased region" description="Polar residues" evidence="2">
    <location>
        <begin position="363"/>
        <end position="374"/>
    </location>
</feature>
<dbReference type="AlphaFoldDB" id="A0A6A5YMW2"/>
<evidence type="ECO:0000256" key="2">
    <source>
        <dbReference type="SAM" id="MobiDB-lite"/>
    </source>
</evidence>
<accession>A0A6A5YMW2</accession>
<feature type="region of interest" description="Disordered" evidence="2">
    <location>
        <begin position="34"/>
        <end position="63"/>
    </location>
</feature>
<keyword evidence="1" id="KW-0175">Coiled coil</keyword>
<name>A0A6A5YMW2_9PLEO</name>
<reference evidence="3" key="1">
    <citation type="journal article" date="2020" name="Stud. Mycol.">
        <title>101 Dothideomycetes genomes: a test case for predicting lifestyles and emergence of pathogens.</title>
        <authorList>
            <person name="Haridas S."/>
            <person name="Albert R."/>
            <person name="Binder M."/>
            <person name="Bloem J."/>
            <person name="Labutti K."/>
            <person name="Salamov A."/>
            <person name="Andreopoulos B."/>
            <person name="Baker S."/>
            <person name="Barry K."/>
            <person name="Bills G."/>
            <person name="Bluhm B."/>
            <person name="Cannon C."/>
            <person name="Castanera R."/>
            <person name="Culley D."/>
            <person name="Daum C."/>
            <person name="Ezra D."/>
            <person name="Gonzalez J."/>
            <person name="Henrissat B."/>
            <person name="Kuo A."/>
            <person name="Liang C."/>
            <person name="Lipzen A."/>
            <person name="Lutzoni F."/>
            <person name="Magnuson J."/>
            <person name="Mondo S."/>
            <person name="Nolan M."/>
            <person name="Ohm R."/>
            <person name="Pangilinan J."/>
            <person name="Park H.-J."/>
            <person name="Ramirez L."/>
            <person name="Alfaro M."/>
            <person name="Sun H."/>
            <person name="Tritt A."/>
            <person name="Yoshinaga Y."/>
            <person name="Zwiers L.-H."/>
            <person name="Turgeon B."/>
            <person name="Goodwin S."/>
            <person name="Spatafora J."/>
            <person name="Crous P."/>
            <person name="Grigoriev I."/>
        </authorList>
    </citation>
    <scope>NUCLEOTIDE SEQUENCE</scope>
    <source>
        <strain evidence="3">CBS 627.86</strain>
    </source>
</reference>
<feature type="region of interest" description="Disordered" evidence="2">
    <location>
        <begin position="403"/>
        <end position="434"/>
    </location>
</feature>
<dbReference type="Proteomes" id="UP000799770">
    <property type="component" value="Unassembled WGS sequence"/>
</dbReference>
<feature type="region of interest" description="Disordered" evidence="2">
    <location>
        <begin position="361"/>
        <end position="390"/>
    </location>
</feature>
<gene>
    <name evidence="3" type="ORF">BDV96DRAFT_653231</name>
</gene>
<dbReference type="EMBL" id="ML977350">
    <property type="protein sequence ID" value="KAF2108024.1"/>
    <property type="molecule type" value="Genomic_DNA"/>
</dbReference>
<sequence>MLDENEHSKRAAEQLQIMGDALARAEARVARLQSKLEQADREKAAPKHQLRARKPAAAVSTDETEGLRLKTEVANLAAHVEHLQNETTELRNAKNISELDQQRLQTDAKDLASQLEKALEQRDKFKTDCKRRDEVNRTLIDQTRRATEKMKEALQEKRETEYAIKDLRGRLLGLEQRLEREKQMNTDLQLLNKIHGPERQDEDYRSQGKETTVVSVVVESSKTKTALARKTTALQTTLGSIQSNMISHQNSRFPPYCRNEGCNVQFNSEEHFRAHKAGCNKNVAVHCWFCGQLWDTEDQKKHKRSMRMFEKHRASCAKHHRNVPDRIYKSQDRLREWLAKNPTPIPETLKPIIVDVSSKRAPTASSGVNPNPTTKELDRTSPLCPPGQGTGFHHYGAFQASYLQHNPPHGARNTAQRFGPTGPGRGGSFVGQGFIPSNDFGADFPNTFAAGPNPYASGGLGSRYYPPRPQ</sequence>
<organism evidence="3 4">
    <name type="scientific">Lophiotrema nucula</name>
    <dbReference type="NCBI Taxonomy" id="690887"/>
    <lineage>
        <taxon>Eukaryota</taxon>
        <taxon>Fungi</taxon>
        <taxon>Dikarya</taxon>
        <taxon>Ascomycota</taxon>
        <taxon>Pezizomycotina</taxon>
        <taxon>Dothideomycetes</taxon>
        <taxon>Pleosporomycetidae</taxon>
        <taxon>Pleosporales</taxon>
        <taxon>Lophiotremataceae</taxon>
        <taxon>Lophiotrema</taxon>
    </lineage>
</organism>
<feature type="compositionally biased region" description="Gly residues" evidence="2">
    <location>
        <begin position="421"/>
        <end position="430"/>
    </location>
</feature>
<proteinExistence type="predicted"/>
<feature type="coiled-coil region" evidence="1">
    <location>
        <begin position="73"/>
        <end position="191"/>
    </location>
</feature>
<evidence type="ECO:0000256" key="1">
    <source>
        <dbReference type="SAM" id="Coils"/>
    </source>
</evidence>